<dbReference type="HOGENOM" id="CLU_060742_1_1_9"/>
<dbReference type="InterPro" id="IPR050303">
    <property type="entry name" value="GatZ_KbaZ_carbometab"/>
</dbReference>
<evidence type="ECO:0000313" key="3">
    <source>
        <dbReference type="Proteomes" id="UP000005950"/>
    </source>
</evidence>
<organism evidence="2 3">
    <name type="scientific">Holdemania filiformis DSM 12042</name>
    <dbReference type="NCBI Taxonomy" id="545696"/>
    <lineage>
        <taxon>Bacteria</taxon>
        <taxon>Bacillati</taxon>
        <taxon>Bacillota</taxon>
        <taxon>Erysipelotrichia</taxon>
        <taxon>Erysipelotrichales</taxon>
        <taxon>Erysipelotrichaceae</taxon>
        <taxon>Holdemania</taxon>
    </lineage>
</organism>
<keyword evidence="1" id="KW-0472">Membrane</keyword>
<gene>
    <name evidence="2" type="ORF">HOLDEFILI_00951</name>
</gene>
<feature type="transmembrane region" description="Helical" evidence="1">
    <location>
        <begin position="120"/>
        <end position="140"/>
    </location>
</feature>
<reference evidence="2 3" key="1">
    <citation type="submission" date="2008-12" db="EMBL/GenBank/DDBJ databases">
        <authorList>
            <person name="Fulton L."/>
            <person name="Clifton S."/>
            <person name="Fulton B."/>
            <person name="Xu J."/>
            <person name="Minx P."/>
            <person name="Pepin K.H."/>
            <person name="Johnson M."/>
            <person name="Bhonagiri V."/>
            <person name="Nash W.E."/>
            <person name="Mardis E.R."/>
            <person name="Wilson R.K."/>
        </authorList>
    </citation>
    <scope>NUCLEOTIDE SEQUENCE [LARGE SCALE GENOMIC DNA]</scope>
    <source>
        <strain evidence="2 3">DSM 12042</strain>
    </source>
</reference>
<keyword evidence="1" id="KW-0812">Transmembrane</keyword>
<dbReference type="STRING" id="545696.HOLDEFILI_00951"/>
<dbReference type="GO" id="GO:0005886">
    <property type="term" value="C:plasma membrane"/>
    <property type="evidence" value="ECO:0007669"/>
    <property type="project" value="TreeGrafter"/>
</dbReference>
<feature type="transmembrane region" description="Helical" evidence="1">
    <location>
        <begin position="259"/>
        <end position="277"/>
    </location>
</feature>
<dbReference type="EMBL" id="ACCF01000054">
    <property type="protein sequence ID" value="EEF68983.1"/>
    <property type="molecule type" value="Genomic_DNA"/>
</dbReference>
<dbReference type="AlphaFoldDB" id="B9Y570"/>
<reference evidence="2 3" key="2">
    <citation type="submission" date="2009-02" db="EMBL/GenBank/DDBJ databases">
        <title>Draft genome sequence of Holdemania filiformis DSM 12042.</title>
        <authorList>
            <person name="Sudarsanam P."/>
            <person name="Ley R."/>
            <person name="Guruge J."/>
            <person name="Turnbaugh P.J."/>
            <person name="Mahowald M."/>
            <person name="Liep D."/>
            <person name="Gordon J."/>
        </authorList>
    </citation>
    <scope>NUCLEOTIDE SEQUENCE [LARGE SCALE GENOMIC DNA]</scope>
    <source>
        <strain evidence="2 3">DSM 12042</strain>
    </source>
</reference>
<dbReference type="GO" id="GO:0009401">
    <property type="term" value="P:phosphoenolpyruvate-dependent sugar phosphotransferase system"/>
    <property type="evidence" value="ECO:0007669"/>
    <property type="project" value="InterPro"/>
</dbReference>
<protein>
    <submittedName>
        <fullName evidence="2">PTS system mannose/fructose/sorbose family IID component</fullName>
    </submittedName>
</protein>
<proteinExistence type="predicted"/>
<feature type="transmembrane region" description="Helical" evidence="1">
    <location>
        <begin position="146"/>
        <end position="167"/>
    </location>
</feature>
<dbReference type="RefSeq" id="WP_006058161.1">
    <property type="nucleotide sequence ID" value="NZ_GG657553.1"/>
</dbReference>
<dbReference type="eggNOG" id="COG3716">
    <property type="taxonomic scope" value="Bacteria"/>
</dbReference>
<evidence type="ECO:0000313" key="2">
    <source>
        <dbReference type="EMBL" id="EEF68983.1"/>
    </source>
</evidence>
<keyword evidence="1" id="KW-1133">Transmembrane helix</keyword>
<name>B9Y570_9FIRM</name>
<comment type="caution">
    <text evidence="2">The sequence shown here is derived from an EMBL/GenBank/DDBJ whole genome shotgun (WGS) entry which is preliminary data.</text>
</comment>
<dbReference type="PROSITE" id="PS51108">
    <property type="entry name" value="PTS_EIID"/>
    <property type="match status" value="1"/>
</dbReference>
<dbReference type="InterPro" id="IPR004704">
    <property type="entry name" value="PTS_IID_man"/>
</dbReference>
<evidence type="ECO:0000256" key="1">
    <source>
        <dbReference type="SAM" id="Phobius"/>
    </source>
</evidence>
<dbReference type="Pfam" id="PF03613">
    <property type="entry name" value="EIID-AGA"/>
    <property type="match status" value="1"/>
</dbReference>
<accession>B9Y570</accession>
<feature type="transmembrane region" description="Helical" evidence="1">
    <location>
        <begin position="188"/>
        <end position="209"/>
    </location>
</feature>
<dbReference type="Proteomes" id="UP000005950">
    <property type="component" value="Unassembled WGS sequence"/>
</dbReference>
<dbReference type="PANTHER" id="PTHR32502">
    <property type="entry name" value="N-ACETYLGALACTOSAMINE PERMEASE II COMPONENT-RELATED"/>
    <property type="match status" value="1"/>
</dbReference>
<dbReference type="PANTHER" id="PTHR32502:SF26">
    <property type="entry name" value="PHOSPHOTRANSFERASE SYSTEM SUGAR-SPECIFIC EIID COMPONENT"/>
    <property type="match status" value="1"/>
</dbReference>
<sequence>MTNEVEMQKNTIVNKKFSDQELYRITWRWSLFLATIWNYEKMEAAGYLITMAPALDKLYKDNESARLHAYEVESQFFNCETNLAAIIFGMDLAVQDEFGEDGLEMAQAIKTSLMGPFSGIGDTLFSSVIDVIFGSIAVTTGLQGNYIGILLWEVWMFFAPFVLRPWLCRLGYREGLKLTTSLNDSLSELTKCGSILGLTVIGAMIATMVNIKFGTINFGQFTFNVQTQLFDAIMPKAGSAIVAFLCYKFLDKYGMKSARLIYIAILICILFSFFGILTV</sequence>